<reference evidence="2 3" key="1">
    <citation type="journal article" date="2012" name="J. Virol.">
        <title>Genome of Klebsiella sp.-Infecting Bacteriophage vB_KleM_RaK2.</title>
        <authorList>
            <person name="Simoliunas E."/>
            <person name="Kaliniene L."/>
            <person name="Truncaite L."/>
            <person name="Klausa V."/>
            <person name="Zajanckauskaite A."/>
            <person name="Meskys R."/>
        </authorList>
    </citation>
    <scope>NUCLEOTIDE SEQUENCE [LARGE SCALE GENOMIC DNA]</scope>
</reference>
<dbReference type="GeneID" id="14012743"/>
<dbReference type="Proteomes" id="UP000007524">
    <property type="component" value="Segment"/>
</dbReference>
<keyword evidence="3" id="KW-1185">Reference proteome</keyword>
<dbReference type="RefSeq" id="YP_007007310.1">
    <property type="nucleotide sequence ID" value="NC_019526.1"/>
</dbReference>
<evidence type="ECO:0000313" key="3">
    <source>
        <dbReference type="Proteomes" id="UP000007524"/>
    </source>
</evidence>
<dbReference type="InterPro" id="IPR025309">
    <property type="entry name" value="KTSC_dom"/>
</dbReference>
<dbReference type="OrthoDB" id="10795at10239"/>
<evidence type="ECO:0000313" key="2">
    <source>
        <dbReference type="EMBL" id="AFA44428.1"/>
    </source>
</evidence>
<gene>
    <name evidence="2" type="ORF">RaK2_00155</name>
</gene>
<dbReference type="KEGG" id="vg:14012743"/>
<organism evidence="2 3">
    <name type="scientific">Klebsiella phage vB_KleM_RaK2</name>
    <dbReference type="NCBI Taxonomy" id="1147094"/>
    <lineage>
        <taxon>Viruses</taxon>
        <taxon>Duplodnaviria</taxon>
        <taxon>Heunggongvirae</taxon>
        <taxon>Uroviricota</taxon>
        <taxon>Caudoviricetes</taxon>
        <taxon>Alcyoneusvirus</taxon>
        <taxon>Alcyoneusvirus RaK2</taxon>
    </lineage>
</organism>
<accession>H6X3W2</accession>
<protein>
    <recommendedName>
        <fullName evidence="1">KTSC domain-containing protein</fullName>
    </recommendedName>
</protein>
<dbReference type="Pfam" id="PF13619">
    <property type="entry name" value="KTSC"/>
    <property type="match status" value="1"/>
</dbReference>
<name>H6X3W2_9CAUD</name>
<sequence>MNYNELYNTIMEAIAPTDVESSHIKTIEHNGKDAYITFNNGDIYEYDDVPEGIMRNMIKAESSGKFFWRYVRDKYPYRKVTNIPQQKHDTNPNVIKQRLKYNVNTGEWEDAITPEVTKSVQIPVGYTFRAPNSQDYVYQGQQWRSKQTGKIAPRNIGAKMTDIAKRLIKLKEKPKPDSDESGEKRI</sequence>
<proteinExistence type="predicted"/>
<feature type="domain" description="KTSC" evidence="1">
    <location>
        <begin position="20"/>
        <end position="75"/>
    </location>
</feature>
<evidence type="ECO:0000259" key="1">
    <source>
        <dbReference type="Pfam" id="PF13619"/>
    </source>
</evidence>
<dbReference type="EMBL" id="JQ513383">
    <property type="protein sequence ID" value="AFA44428.1"/>
    <property type="molecule type" value="Genomic_DNA"/>
</dbReference>